<evidence type="ECO:0008006" key="3">
    <source>
        <dbReference type="Google" id="ProtNLM"/>
    </source>
</evidence>
<sequence length="231" mass="27078">MTRYFMRDTPLYQMEQMMMTPPHFKPRGHGLRRPTFHYQSEDVDCQYCTNYSKENPCPLCECTCLGERIETGSLSLAKVIEDCLRGKLRMRLWKRLAQEIYPYPLQAFHSDEHRSRWMHWRTRCRRLSQRNQAALFLLTAYDDIWRRMIWKFDACGFDFQSLRLAGIQPELYSVYQAAKAISTGSQNITIADLASPELVTDEAFHLIICALLLAKYGDAILNFEKKKGDAN</sequence>
<keyword evidence="2" id="KW-1185">Reference proteome</keyword>
<proteinExistence type="predicted"/>
<dbReference type="GeneID" id="97380455"/>
<protein>
    <recommendedName>
        <fullName evidence="3">DUF3786 domain-containing protein</fullName>
    </recommendedName>
</protein>
<dbReference type="Proteomes" id="UP001298681">
    <property type="component" value="Unassembled WGS sequence"/>
</dbReference>
<organism evidence="1 2">
    <name type="scientific">Anaeromassilibacillus senegalensis</name>
    <dbReference type="NCBI Taxonomy" id="1673717"/>
    <lineage>
        <taxon>Bacteria</taxon>
        <taxon>Bacillati</taxon>
        <taxon>Bacillota</taxon>
        <taxon>Clostridia</taxon>
        <taxon>Eubacteriales</taxon>
        <taxon>Acutalibacteraceae</taxon>
        <taxon>Anaeromassilibacillus</taxon>
    </lineage>
</organism>
<gene>
    <name evidence="1" type="ORF">L0P57_03350</name>
</gene>
<name>A0ABS9MGP2_9FIRM</name>
<evidence type="ECO:0000313" key="2">
    <source>
        <dbReference type="Proteomes" id="UP001298681"/>
    </source>
</evidence>
<reference evidence="1 2" key="1">
    <citation type="submission" date="2022-01" db="EMBL/GenBank/DDBJ databases">
        <title>Collection of gut derived symbiotic bacterial strains cultured from healthy donors.</title>
        <authorList>
            <person name="Lin H."/>
            <person name="Kohout C."/>
            <person name="Waligurski E."/>
            <person name="Pamer E.G."/>
        </authorList>
    </citation>
    <scope>NUCLEOTIDE SEQUENCE [LARGE SCALE GENOMIC DNA]</scope>
    <source>
        <strain evidence="1 2">DFI.7.58</strain>
    </source>
</reference>
<comment type="caution">
    <text evidence="1">The sequence shown here is derived from an EMBL/GenBank/DDBJ whole genome shotgun (WGS) entry which is preliminary data.</text>
</comment>
<dbReference type="EMBL" id="JAKNHQ010000003">
    <property type="protein sequence ID" value="MCG4609973.1"/>
    <property type="molecule type" value="Genomic_DNA"/>
</dbReference>
<evidence type="ECO:0000313" key="1">
    <source>
        <dbReference type="EMBL" id="MCG4609973.1"/>
    </source>
</evidence>
<accession>A0ABS9MGP2</accession>
<dbReference type="RefSeq" id="WP_087327425.1">
    <property type="nucleotide sequence ID" value="NZ_JAKNHQ010000003.1"/>
</dbReference>